<dbReference type="PANTHER" id="PTHR22617:SF23">
    <property type="entry name" value="CHEMOTAXIS PROTEIN CHEW"/>
    <property type="match status" value="1"/>
</dbReference>
<dbReference type="RefSeq" id="WP_173500511.1">
    <property type="nucleotide sequence ID" value="NZ_JABSOD010000005.1"/>
</dbReference>
<dbReference type="PROSITE" id="PS50851">
    <property type="entry name" value="CHEW"/>
    <property type="match status" value="1"/>
</dbReference>
<dbReference type="GO" id="GO:0007165">
    <property type="term" value="P:signal transduction"/>
    <property type="evidence" value="ECO:0007669"/>
    <property type="project" value="InterPro"/>
</dbReference>
<dbReference type="SMART" id="SM00260">
    <property type="entry name" value="CheW"/>
    <property type="match status" value="1"/>
</dbReference>
<evidence type="ECO:0000313" key="3">
    <source>
        <dbReference type="Proteomes" id="UP000523161"/>
    </source>
</evidence>
<dbReference type="InterPro" id="IPR002545">
    <property type="entry name" value="CheW-lke_dom"/>
</dbReference>
<keyword evidence="3" id="KW-1185">Reference proteome</keyword>
<comment type="caution">
    <text evidence="2">The sequence shown here is derived from an EMBL/GenBank/DDBJ whole genome shotgun (WGS) entry which is preliminary data.</text>
</comment>
<dbReference type="Gene3D" id="2.40.50.180">
    <property type="entry name" value="CheA-289, Domain 4"/>
    <property type="match status" value="1"/>
</dbReference>
<dbReference type="Gene3D" id="2.30.30.40">
    <property type="entry name" value="SH3 Domains"/>
    <property type="match status" value="1"/>
</dbReference>
<sequence>MSNLTKQSANKNVAADVVLQWVTFKLQDETYGINVMQVQEVLRYTEIAPVPGSPDYVLGIINLRGNVVTVIDTRSRFGLAPADVTDNSRIVIIEAEKQVLGIMVDSVAEVVYLKSSEIDTAPNVGTDESARFIQGVSNREGELLILVDLNKLLSEEEWEEVNSI</sequence>
<reference evidence="2 3" key="1">
    <citation type="submission" date="2020-06" db="EMBL/GenBank/DDBJ databases">
        <title>Rheinheimera sp. nov., a marine bacterium isolated from coastal.</title>
        <authorList>
            <person name="Yu Q."/>
            <person name="Qi Y."/>
            <person name="Pu J."/>
        </authorList>
    </citation>
    <scope>NUCLEOTIDE SEQUENCE [LARGE SCALE GENOMIC DNA]</scope>
    <source>
        <strain evidence="2 3">YQF-2</strain>
    </source>
</reference>
<feature type="domain" description="CheW-like" evidence="1">
    <location>
        <begin position="18"/>
        <end position="158"/>
    </location>
</feature>
<dbReference type="AlphaFoldDB" id="A0A7Y5EIG0"/>
<dbReference type="FunFam" id="2.40.50.180:FF:000001">
    <property type="entry name" value="Chemotaxis protein CheW"/>
    <property type="match status" value="1"/>
</dbReference>
<dbReference type="CDD" id="cd00732">
    <property type="entry name" value="CheW"/>
    <property type="match status" value="1"/>
</dbReference>
<dbReference type="InterPro" id="IPR039315">
    <property type="entry name" value="CheW"/>
</dbReference>
<gene>
    <name evidence="2" type="ORF">HRH59_06770</name>
</gene>
<dbReference type="SUPFAM" id="SSF50341">
    <property type="entry name" value="CheW-like"/>
    <property type="match status" value="1"/>
</dbReference>
<dbReference type="GO" id="GO:0005829">
    <property type="term" value="C:cytosol"/>
    <property type="evidence" value="ECO:0007669"/>
    <property type="project" value="TreeGrafter"/>
</dbReference>
<accession>A0A7Y5EIG0</accession>
<dbReference type="InterPro" id="IPR036061">
    <property type="entry name" value="CheW-like_dom_sf"/>
</dbReference>
<dbReference type="PANTHER" id="PTHR22617">
    <property type="entry name" value="CHEMOTAXIS SENSOR HISTIDINE KINASE-RELATED"/>
    <property type="match status" value="1"/>
</dbReference>
<dbReference type="Pfam" id="PF01584">
    <property type="entry name" value="CheW"/>
    <property type="match status" value="1"/>
</dbReference>
<dbReference type="GO" id="GO:0006935">
    <property type="term" value="P:chemotaxis"/>
    <property type="evidence" value="ECO:0007669"/>
    <property type="project" value="InterPro"/>
</dbReference>
<dbReference type="Proteomes" id="UP000523161">
    <property type="component" value="Unassembled WGS sequence"/>
</dbReference>
<evidence type="ECO:0000313" key="2">
    <source>
        <dbReference type="EMBL" id="NRQ42271.1"/>
    </source>
</evidence>
<organism evidence="2 3">
    <name type="scientific">Rheinheimera lutimaris</name>
    <dbReference type="NCBI Taxonomy" id="2740584"/>
    <lineage>
        <taxon>Bacteria</taxon>
        <taxon>Pseudomonadati</taxon>
        <taxon>Pseudomonadota</taxon>
        <taxon>Gammaproteobacteria</taxon>
        <taxon>Chromatiales</taxon>
        <taxon>Chromatiaceae</taxon>
        <taxon>Rheinheimera</taxon>
    </lineage>
</organism>
<protein>
    <submittedName>
        <fullName evidence="2">Chemotaxis protein CheW</fullName>
    </submittedName>
</protein>
<dbReference type="EMBL" id="JABSOD010000005">
    <property type="protein sequence ID" value="NRQ42271.1"/>
    <property type="molecule type" value="Genomic_DNA"/>
</dbReference>
<proteinExistence type="predicted"/>
<evidence type="ECO:0000259" key="1">
    <source>
        <dbReference type="PROSITE" id="PS50851"/>
    </source>
</evidence>
<name>A0A7Y5EIG0_9GAMM</name>